<keyword evidence="1" id="KW-1133">Transmembrane helix</keyword>
<keyword evidence="1" id="KW-0812">Transmembrane</keyword>
<accession>A0ABS3RZ19</accession>
<dbReference type="EMBL" id="JAGEPF010000018">
    <property type="protein sequence ID" value="MBO2461703.1"/>
    <property type="molecule type" value="Genomic_DNA"/>
</dbReference>
<feature type="transmembrane region" description="Helical" evidence="1">
    <location>
        <begin position="45"/>
        <end position="61"/>
    </location>
</feature>
<proteinExistence type="predicted"/>
<name>A0ABS3RZ19_9ACTN</name>
<organism evidence="2 3">
    <name type="scientific">Actinomadura violacea</name>
    <dbReference type="NCBI Taxonomy" id="2819934"/>
    <lineage>
        <taxon>Bacteria</taxon>
        <taxon>Bacillati</taxon>
        <taxon>Actinomycetota</taxon>
        <taxon>Actinomycetes</taxon>
        <taxon>Streptosporangiales</taxon>
        <taxon>Thermomonosporaceae</taxon>
        <taxon>Actinomadura</taxon>
    </lineage>
</organism>
<feature type="transmembrane region" description="Helical" evidence="1">
    <location>
        <begin position="20"/>
        <end position="39"/>
    </location>
</feature>
<comment type="caution">
    <text evidence="2">The sequence shown here is derived from an EMBL/GenBank/DDBJ whole genome shotgun (WGS) entry which is preliminary data.</text>
</comment>
<evidence type="ECO:0000256" key="1">
    <source>
        <dbReference type="SAM" id="Phobius"/>
    </source>
</evidence>
<gene>
    <name evidence="2" type="ORF">J4709_29450</name>
</gene>
<evidence type="ECO:0000313" key="3">
    <source>
        <dbReference type="Proteomes" id="UP000680206"/>
    </source>
</evidence>
<reference evidence="2 3" key="1">
    <citation type="submission" date="2021-03" db="EMBL/GenBank/DDBJ databases">
        <title>Actinomadura violae sp. nov., isolated from lichen in Thailand.</title>
        <authorList>
            <person name="Kanchanasin P."/>
            <person name="Saeng-In P."/>
            <person name="Phongsopitanun W."/>
            <person name="Yuki M."/>
            <person name="Kudo T."/>
            <person name="Ohkuma M."/>
            <person name="Tanasupawat S."/>
        </authorList>
    </citation>
    <scope>NUCLEOTIDE SEQUENCE [LARGE SCALE GENOMIC DNA]</scope>
    <source>
        <strain evidence="2 3">LCR2-06</strain>
    </source>
</reference>
<sequence>MLGKRADGDPRWTRRAQDRVALACLTVGCVLVLAAAWWWTPAAGVAATGALLVAAAIWMGLE</sequence>
<keyword evidence="3" id="KW-1185">Reference proteome</keyword>
<keyword evidence="1" id="KW-0472">Membrane</keyword>
<dbReference type="Proteomes" id="UP000680206">
    <property type="component" value="Unassembled WGS sequence"/>
</dbReference>
<protein>
    <submittedName>
        <fullName evidence="2">Uncharacterized protein</fullName>
    </submittedName>
</protein>
<evidence type="ECO:0000313" key="2">
    <source>
        <dbReference type="EMBL" id="MBO2461703.1"/>
    </source>
</evidence>
<dbReference type="RefSeq" id="WP_208245167.1">
    <property type="nucleotide sequence ID" value="NZ_JAGEPF010000018.1"/>
</dbReference>